<dbReference type="EMBL" id="GL377302">
    <property type="protein sequence ID" value="EFJ01867.1"/>
    <property type="molecule type" value="Genomic_DNA"/>
</dbReference>
<gene>
    <name evidence="2" type="ORF">SCHCODRAFT_103001</name>
</gene>
<feature type="compositionally biased region" description="Polar residues" evidence="1">
    <location>
        <begin position="611"/>
        <end position="620"/>
    </location>
</feature>
<keyword evidence="3" id="KW-1185">Reference proteome</keyword>
<organism evidence="3">
    <name type="scientific">Schizophyllum commune (strain H4-8 / FGSC 9210)</name>
    <name type="common">Split gill fungus</name>
    <dbReference type="NCBI Taxonomy" id="578458"/>
    <lineage>
        <taxon>Eukaryota</taxon>
        <taxon>Fungi</taxon>
        <taxon>Dikarya</taxon>
        <taxon>Basidiomycota</taxon>
        <taxon>Agaricomycotina</taxon>
        <taxon>Agaricomycetes</taxon>
        <taxon>Agaricomycetidae</taxon>
        <taxon>Agaricales</taxon>
        <taxon>Schizophyllaceae</taxon>
        <taxon>Schizophyllum</taxon>
    </lineage>
</organism>
<reference evidence="2 3" key="1">
    <citation type="journal article" date="2010" name="Nat. Biotechnol.">
        <title>Genome sequence of the model mushroom Schizophyllum commune.</title>
        <authorList>
            <person name="Ohm R.A."/>
            <person name="de Jong J.F."/>
            <person name="Lugones L.G."/>
            <person name="Aerts A."/>
            <person name="Kothe E."/>
            <person name="Stajich J.E."/>
            <person name="de Vries R.P."/>
            <person name="Record E."/>
            <person name="Levasseur A."/>
            <person name="Baker S.E."/>
            <person name="Bartholomew K.A."/>
            <person name="Coutinho P.M."/>
            <person name="Erdmann S."/>
            <person name="Fowler T.J."/>
            <person name="Gathman A.C."/>
            <person name="Lombard V."/>
            <person name="Henrissat B."/>
            <person name="Knabe N."/>
            <person name="Kuees U."/>
            <person name="Lilly W.W."/>
            <person name="Lindquist E."/>
            <person name="Lucas S."/>
            <person name="Magnuson J.K."/>
            <person name="Piumi F."/>
            <person name="Raudaskoski M."/>
            <person name="Salamov A."/>
            <person name="Schmutz J."/>
            <person name="Schwarze F.W.M.R."/>
            <person name="vanKuyk P.A."/>
            <person name="Horton J.S."/>
            <person name="Grigoriev I.V."/>
            <person name="Woesten H.A.B."/>
        </authorList>
    </citation>
    <scope>NUCLEOTIDE SEQUENCE [LARGE SCALE GENOMIC DNA]</scope>
    <source>
        <strain evidence="3">H4-8 / FGSC 9210</strain>
    </source>
</reference>
<feature type="region of interest" description="Disordered" evidence="1">
    <location>
        <begin position="566"/>
        <end position="673"/>
    </location>
</feature>
<feature type="compositionally biased region" description="Polar residues" evidence="1">
    <location>
        <begin position="292"/>
        <end position="312"/>
    </location>
</feature>
<protein>
    <submittedName>
        <fullName evidence="2">Uncharacterized protein</fullName>
    </submittedName>
</protein>
<feature type="region of interest" description="Disordered" evidence="1">
    <location>
        <begin position="362"/>
        <end position="450"/>
    </location>
</feature>
<dbReference type="KEGG" id="scm:SCHCO_01335998"/>
<proteinExistence type="predicted"/>
<feature type="compositionally biased region" description="Basic and acidic residues" evidence="1">
    <location>
        <begin position="658"/>
        <end position="668"/>
    </location>
</feature>
<dbReference type="HOGENOM" id="CLU_384567_0_0_1"/>
<dbReference type="Proteomes" id="UP000007431">
    <property type="component" value="Unassembled WGS sequence"/>
</dbReference>
<feature type="compositionally biased region" description="Polar residues" evidence="1">
    <location>
        <begin position="413"/>
        <end position="423"/>
    </location>
</feature>
<feature type="compositionally biased region" description="Polar residues" evidence="1">
    <location>
        <begin position="216"/>
        <end position="236"/>
    </location>
</feature>
<evidence type="ECO:0000256" key="1">
    <source>
        <dbReference type="SAM" id="MobiDB-lite"/>
    </source>
</evidence>
<dbReference type="InParanoid" id="D8PS74"/>
<evidence type="ECO:0000313" key="2">
    <source>
        <dbReference type="EMBL" id="EFJ01867.1"/>
    </source>
</evidence>
<name>D8PS74_SCHCM</name>
<feature type="compositionally biased region" description="Low complexity" evidence="1">
    <location>
        <begin position="313"/>
        <end position="327"/>
    </location>
</feature>
<dbReference type="OrthoDB" id="10385140at2759"/>
<feature type="region of interest" description="Disordered" evidence="1">
    <location>
        <begin position="175"/>
        <end position="344"/>
    </location>
</feature>
<feature type="compositionally biased region" description="Basic residues" evidence="1">
    <location>
        <begin position="275"/>
        <end position="289"/>
    </location>
</feature>
<evidence type="ECO:0000313" key="3">
    <source>
        <dbReference type="Proteomes" id="UP000007431"/>
    </source>
</evidence>
<dbReference type="VEuPathDB" id="FungiDB:SCHCODRAFT_01335998"/>
<accession>D8PS74</accession>
<dbReference type="GeneID" id="9589155"/>
<sequence length="719" mass="77081">MGSTVDDSNISDPATRLDASEVNGHDDRHVDAKLSIPVLGKVDSFTQVALAGIPESVSADRVASPTPPDTSSTDEMDAQGGADAPLALACEDPDPAGASSDHTTGDSAPFPAGETVGSSADPIVEQRSPLPIITTFGVATNIAFEYPEIAKDVLALTIGSDAEALLGHKIKPRFSADRQASPEAQPTAEVVQTVQPTSSQPQPLSSATTQHDASKASRTSRANPQQDGPSAVSSLPSPRLFALQDHGPSSPHQHGAAAQHQIPQAQGIDSDWRSRTRHQHQTMSQRRRAPPASQNAQNTSRNHSQPRQNTYFASSSSPGSTVGVGASHPGASLPPSPCIPSSDSEVWRAMLDECRARNAAGIADEVDSTLPPSSGPPKVEPMQRRRPSVPLPQPSSPGDEASKWNVYTDYRLPQSSAGSSPTNCTPPPVQSPADVWSPLQANTRRTPPREQRVIDSPQYYPSDVDDIRLAYDVNPEYQYAPSENAFYDNQAYVHQLQPAQTPQYHRQVSHQHQQYAYAPRGGPARLSEELLESVSSMRVRTPSQKDVAALAYAHAAKVLRAQGLYSTASPDGSHPSAPRTAPPQQAFQAHPGGPGNMHSTANYRPLPRQPQPSVSDQYYSQRPIDLANGPPIDLTHGPPFSSNVSLGDAYGGPPHPPLPDRRSADLHHRGPQQITQEEVKAILTRRLMEVAEDGGYVQYAGAPQQGYRSDDHGSIQQRW</sequence>
<feature type="region of interest" description="Disordered" evidence="1">
    <location>
        <begin position="1"/>
        <end position="29"/>
    </location>
</feature>
<feature type="compositionally biased region" description="Polar residues" evidence="1">
    <location>
        <begin position="1"/>
        <end position="12"/>
    </location>
</feature>
<feature type="compositionally biased region" description="Low complexity" evidence="1">
    <location>
        <begin position="190"/>
        <end position="210"/>
    </location>
</feature>
<dbReference type="AlphaFoldDB" id="D8PS74"/>
<feature type="region of interest" description="Disordered" evidence="1">
    <location>
        <begin position="53"/>
        <end position="124"/>
    </location>
</feature>
<feature type="non-terminal residue" evidence="2">
    <location>
        <position position="719"/>
    </location>
</feature>
<dbReference type="RefSeq" id="XP_003036769.1">
    <property type="nucleotide sequence ID" value="XM_003036723.1"/>
</dbReference>